<dbReference type="PANTHER" id="PTHR44591">
    <property type="entry name" value="STRESS RESPONSE REGULATOR PROTEIN 1"/>
    <property type="match status" value="1"/>
</dbReference>
<dbReference type="GeneID" id="56067879"/>
<dbReference type="InterPro" id="IPR050595">
    <property type="entry name" value="Bact_response_regulator"/>
</dbReference>
<dbReference type="SMART" id="SM00448">
    <property type="entry name" value="REC"/>
    <property type="match status" value="1"/>
</dbReference>
<dbReference type="Gene3D" id="3.40.50.2300">
    <property type="match status" value="1"/>
</dbReference>
<dbReference type="InterPro" id="IPR001789">
    <property type="entry name" value="Sig_transdc_resp-reg_receiver"/>
</dbReference>
<reference evidence="3 4" key="1">
    <citation type="submission" date="2018-02" db="EMBL/GenBank/DDBJ databases">
        <title>Complete genome of Nitrosopumilus ureaphilus PS0.</title>
        <authorList>
            <person name="Qin W."/>
            <person name="Zheng Y."/>
            <person name="Stahl D.A."/>
        </authorList>
    </citation>
    <scope>NUCLEOTIDE SEQUENCE [LARGE SCALE GENOMIC DNA]</scope>
    <source>
        <strain evidence="3 4">PS0</strain>
    </source>
</reference>
<name>A0A7D5M5A6_9ARCH</name>
<evidence type="ECO:0000313" key="3">
    <source>
        <dbReference type="EMBL" id="QLH06893.1"/>
    </source>
</evidence>
<gene>
    <name evidence="3" type="ORF">C5F50_07260</name>
</gene>
<keyword evidence="1" id="KW-0597">Phosphoprotein</keyword>
<dbReference type="Pfam" id="PF00072">
    <property type="entry name" value="Response_reg"/>
    <property type="match status" value="1"/>
</dbReference>
<accession>A0A7D5M5A6</accession>
<dbReference type="EMBL" id="CP026995">
    <property type="protein sequence ID" value="QLH06893.1"/>
    <property type="molecule type" value="Genomic_DNA"/>
</dbReference>
<feature type="domain" description="Response regulatory" evidence="2">
    <location>
        <begin position="5"/>
        <end position="116"/>
    </location>
</feature>
<dbReference type="PROSITE" id="PS50110">
    <property type="entry name" value="RESPONSE_REGULATORY"/>
    <property type="match status" value="1"/>
</dbReference>
<dbReference type="GO" id="GO:0000160">
    <property type="term" value="P:phosphorelay signal transduction system"/>
    <property type="evidence" value="ECO:0007669"/>
    <property type="project" value="InterPro"/>
</dbReference>
<evidence type="ECO:0000256" key="1">
    <source>
        <dbReference type="ARBA" id="ARBA00022553"/>
    </source>
</evidence>
<protein>
    <submittedName>
        <fullName evidence="3">Response regulator</fullName>
    </submittedName>
</protein>
<sequence length="118" mass="13392">MSIISGIIVDDEQDIVDVVSQFLELKGYAILGKGNNGCQAVTMYKELKPNFVILDMKMPQYDGNYAIREIKKIDPNAKIFIMTGYSKYEHLENDVNAVFTKPCDMKKLVETIEFSCLV</sequence>
<dbReference type="KEGG" id="nue:C5F50_07260"/>
<dbReference type="PANTHER" id="PTHR44591:SF3">
    <property type="entry name" value="RESPONSE REGULATORY DOMAIN-CONTAINING PROTEIN"/>
    <property type="match status" value="1"/>
</dbReference>
<evidence type="ECO:0000313" key="4">
    <source>
        <dbReference type="Proteomes" id="UP000509478"/>
    </source>
</evidence>
<dbReference type="AlphaFoldDB" id="A0A7D5M5A6"/>
<organism evidence="3 4">
    <name type="scientific">Nitrosopumilus ureiphilus</name>
    <dbReference type="NCBI Taxonomy" id="1470067"/>
    <lineage>
        <taxon>Archaea</taxon>
        <taxon>Nitrososphaerota</taxon>
        <taxon>Nitrososphaeria</taxon>
        <taxon>Nitrosopumilales</taxon>
        <taxon>Nitrosopumilaceae</taxon>
        <taxon>Nitrosopumilus</taxon>
    </lineage>
</organism>
<dbReference type="OrthoDB" id="9652at2157"/>
<dbReference type="SUPFAM" id="SSF52172">
    <property type="entry name" value="CheY-like"/>
    <property type="match status" value="1"/>
</dbReference>
<keyword evidence="4" id="KW-1185">Reference proteome</keyword>
<dbReference type="Proteomes" id="UP000509478">
    <property type="component" value="Chromosome"/>
</dbReference>
<evidence type="ECO:0000259" key="2">
    <source>
        <dbReference type="PROSITE" id="PS50110"/>
    </source>
</evidence>
<proteinExistence type="predicted"/>
<dbReference type="InterPro" id="IPR011006">
    <property type="entry name" value="CheY-like_superfamily"/>
</dbReference>
<dbReference type="RefSeq" id="WP_179370751.1">
    <property type="nucleotide sequence ID" value="NZ_CP026995.1"/>
</dbReference>